<dbReference type="Gene3D" id="3.40.47.10">
    <property type="match status" value="2"/>
</dbReference>
<name>A0A2T0SAR4_9ACTN</name>
<dbReference type="Proteomes" id="UP000239209">
    <property type="component" value="Unassembled WGS sequence"/>
</dbReference>
<dbReference type="InterPro" id="IPR016039">
    <property type="entry name" value="Thiolase-like"/>
</dbReference>
<dbReference type="InterPro" id="IPR013747">
    <property type="entry name" value="ACP_syn_III_C"/>
</dbReference>
<evidence type="ECO:0000256" key="1">
    <source>
        <dbReference type="ARBA" id="ARBA00022679"/>
    </source>
</evidence>
<protein>
    <submittedName>
        <fullName evidence="4">3-oxoacyl-[acyl-carrier-protein] synthase-3</fullName>
    </submittedName>
</protein>
<comment type="caution">
    <text evidence="4">The sequence shown here is derived from an EMBL/GenBank/DDBJ whole genome shotgun (WGS) entry which is preliminary data.</text>
</comment>
<feature type="domain" description="Beta-ketoacyl-[acyl-carrier-protein] synthase III C-terminal" evidence="3">
    <location>
        <begin position="216"/>
        <end position="303"/>
    </location>
</feature>
<dbReference type="GO" id="GO:0044550">
    <property type="term" value="P:secondary metabolite biosynthetic process"/>
    <property type="evidence" value="ECO:0007669"/>
    <property type="project" value="TreeGrafter"/>
</dbReference>
<organism evidence="4 5">
    <name type="scientific">Pseudosporangium ferrugineum</name>
    <dbReference type="NCBI Taxonomy" id="439699"/>
    <lineage>
        <taxon>Bacteria</taxon>
        <taxon>Bacillati</taxon>
        <taxon>Actinomycetota</taxon>
        <taxon>Actinomycetes</taxon>
        <taxon>Micromonosporales</taxon>
        <taxon>Micromonosporaceae</taxon>
        <taxon>Pseudosporangium</taxon>
    </lineage>
</organism>
<keyword evidence="5" id="KW-1185">Reference proteome</keyword>
<dbReference type="OrthoDB" id="2636646at2"/>
<evidence type="ECO:0000313" key="4">
    <source>
        <dbReference type="EMBL" id="PRY30510.1"/>
    </source>
</evidence>
<dbReference type="Pfam" id="PF08541">
    <property type="entry name" value="ACP_syn_III_C"/>
    <property type="match status" value="1"/>
</dbReference>
<evidence type="ECO:0000259" key="3">
    <source>
        <dbReference type="Pfam" id="PF08541"/>
    </source>
</evidence>
<dbReference type="RefSeq" id="WP_106126152.1">
    <property type="nucleotide sequence ID" value="NZ_PVZG01000004.1"/>
</dbReference>
<dbReference type="SUPFAM" id="SSF53901">
    <property type="entry name" value="Thiolase-like"/>
    <property type="match status" value="1"/>
</dbReference>
<keyword evidence="2" id="KW-0012">Acyltransferase</keyword>
<proteinExistence type="predicted"/>
<sequence length="306" mass="32862">MTALAVDGISYRHGGWRDVDDLPAARPDQIKALNAGGLRRYSVLDRPPREWYAECATESLEKAGVAPADVDAVVFISSTFAAYDDHADLITLAHTLGMSHALPLGVFLGQCTNFSQALMVIDGLFRAGHARTVLLVGADALDEGRASRILDGNLSVFSDTVFTCVVTAGGASGFRLRHVRHRVVPELSALDPARQFLRIIDLFAGNLGALCRATYEETGHGPDDLARLVLANLAVPVLKNYAAVAAVPFDRVPAANIPRFGHCFAYDQLITLSTLAERDEVRPGDLLHVVGVGGNYVFSSLLVSRL</sequence>
<dbReference type="AlphaFoldDB" id="A0A2T0SAR4"/>
<dbReference type="EMBL" id="PVZG01000004">
    <property type="protein sequence ID" value="PRY30510.1"/>
    <property type="molecule type" value="Genomic_DNA"/>
</dbReference>
<accession>A0A2T0SAR4</accession>
<reference evidence="4 5" key="1">
    <citation type="submission" date="2018-03" db="EMBL/GenBank/DDBJ databases">
        <title>Genomic Encyclopedia of Archaeal and Bacterial Type Strains, Phase II (KMG-II): from individual species to whole genera.</title>
        <authorList>
            <person name="Goeker M."/>
        </authorList>
    </citation>
    <scope>NUCLEOTIDE SEQUENCE [LARGE SCALE GENOMIC DNA]</scope>
    <source>
        <strain evidence="4 5">DSM 45348</strain>
    </source>
</reference>
<evidence type="ECO:0000256" key="2">
    <source>
        <dbReference type="ARBA" id="ARBA00023315"/>
    </source>
</evidence>
<keyword evidence="1" id="KW-0808">Transferase</keyword>
<dbReference type="PANTHER" id="PTHR34069">
    <property type="entry name" value="3-OXOACYL-[ACYL-CARRIER-PROTEIN] SYNTHASE 3"/>
    <property type="match status" value="1"/>
</dbReference>
<dbReference type="PANTHER" id="PTHR34069:SF2">
    <property type="entry name" value="BETA-KETOACYL-[ACYL-CARRIER-PROTEIN] SYNTHASE III"/>
    <property type="match status" value="1"/>
</dbReference>
<gene>
    <name evidence="4" type="ORF">CLV70_10462</name>
</gene>
<evidence type="ECO:0000313" key="5">
    <source>
        <dbReference type="Proteomes" id="UP000239209"/>
    </source>
</evidence>
<dbReference type="GO" id="GO:0016746">
    <property type="term" value="F:acyltransferase activity"/>
    <property type="evidence" value="ECO:0007669"/>
    <property type="project" value="UniProtKB-KW"/>
</dbReference>